<feature type="transmembrane region" description="Helical" evidence="1">
    <location>
        <begin position="132"/>
        <end position="150"/>
    </location>
</feature>
<proteinExistence type="predicted"/>
<gene>
    <name evidence="2" type="ORF">PSON_ATCC_30995.1.T0740083</name>
</gene>
<keyword evidence="1" id="KW-0812">Transmembrane</keyword>
<feature type="transmembrane region" description="Helical" evidence="1">
    <location>
        <begin position="78"/>
        <end position="96"/>
    </location>
</feature>
<comment type="caution">
    <text evidence="2">The sequence shown here is derived from an EMBL/GenBank/DDBJ whole genome shotgun (WGS) entry which is preliminary data.</text>
</comment>
<keyword evidence="1" id="KW-1133">Transmembrane helix</keyword>
<evidence type="ECO:0000313" key="3">
    <source>
        <dbReference type="Proteomes" id="UP000692954"/>
    </source>
</evidence>
<name>A0A8S1PBM9_9CILI</name>
<evidence type="ECO:0000313" key="2">
    <source>
        <dbReference type="EMBL" id="CAD8100546.1"/>
    </source>
</evidence>
<sequence length="623" mass="74213">MNAFTLNFKISNIEQDFRDSKQCFFRAILQHQRWIFGLINIISIISHLVSQNWVYASLNICTLIIIMMSIKFKQKYPFIYEVVIILFLLIYNAYLAMEKYLHQIDAHYAKGFFVSLSCMCSLAMLNFLQRTVLVIIIIALHLIFGIDHHIQFFDTYLTYIMYVIFFLQFTYHFEKLIRIQFIEYNKLQQQLNKIIKFNNIQSYSIMYDERKSLILIQKNNKTNIQKEDQDEFNKLVSSMHLPMKNQKNRNAEIINMDNSSSPNRQTLKQFLLNLTTEQQNNNYDTLLRIKNEYILYGFYKKQVFTLCVYLCFDVQPLMVLLMKESKSETQEQELKFRMRNNQKQFNYLSNIFEQQIKKSIIYFKWIKNYADKQADIKIINSVLRMIKNCLIKGYTDFLNLENFNQIYTIEPNLKQFNINILLKEVITICNGFYSSQRDTLANLFQCEIKNHLNSNYIVSDLKYVKLLFLNLLFYISQFSQTVLIELDEIESNILQQPIIKIRILYQNSNKAKQQFQNLPILNPQSLTDLKHNSQVPLELELAVSLMLVRRLGPFDKIKIIHSKKRSNYLEFFLFKQLTEDFLLMPIVSLKPVDKIITQQDSLLMNSFSTELRLDSAKNSIQFL</sequence>
<keyword evidence="1" id="KW-0472">Membrane</keyword>
<feature type="transmembrane region" description="Helical" evidence="1">
    <location>
        <begin position="34"/>
        <end position="66"/>
    </location>
</feature>
<dbReference type="AlphaFoldDB" id="A0A8S1PBM9"/>
<organism evidence="2 3">
    <name type="scientific">Paramecium sonneborni</name>
    <dbReference type="NCBI Taxonomy" id="65129"/>
    <lineage>
        <taxon>Eukaryota</taxon>
        <taxon>Sar</taxon>
        <taxon>Alveolata</taxon>
        <taxon>Ciliophora</taxon>
        <taxon>Intramacronucleata</taxon>
        <taxon>Oligohymenophorea</taxon>
        <taxon>Peniculida</taxon>
        <taxon>Parameciidae</taxon>
        <taxon>Paramecium</taxon>
    </lineage>
</organism>
<dbReference type="OrthoDB" id="301935at2759"/>
<dbReference type="Proteomes" id="UP000692954">
    <property type="component" value="Unassembled WGS sequence"/>
</dbReference>
<protein>
    <recommendedName>
        <fullName evidence="4">Transmembrane protein</fullName>
    </recommendedName>
</protein>
<feature type="transmembrane region" description="Helical" evidence="1">
    <location>
        <begin position="156"/>
        <end position="173"/>
    </location>
</feature>
<evidence type="ECO:0000256" key="1">
    <source>
        <dbReference type="SAM" id="Phobius"/>
    </source>
</evidence>
<evidence type="ECO:0008006" key="4">
    <source>
        <dbReference type="Google" id="ProtNLM"/>
    </source>
</evidence>
<keyword evidence="3" id="KW-1185">Reference proteome</keyword>
<reference evidence="2" key="1">
    <citation type="submission" date="2021-01" db="EMBL/GenBank/DDBJ databases">
        <authorList>
            <consortium name="Genoscope - CEA"/>
            <person name="William W."/>
        </authorList>
    </citation>
    <scope>NUCLEOTIDE SEQUENCE</scope>
</reference>
<accession>A0A8S1PBM9</accession>
<dbReference type="EMBL" id="CAJJDN010000074">
    <property type="protein sequence ID" value="CAD8100546.1"/>
    <property type="molecule type" value="Genomic_DNA"/>
</dbReference>